<evidence type="ECO:0000313" key="1">
    <source>
        <dbReference type="EMBL" id="GLQ75031.1"/>
    </source>
</evidence>
<organism evidence="1 2">
    <name type="scientific">Vibrio penaeicida</name>
    <dbReference type="NCBI Taxonomy" id="104609"/>
    <lineage>
        <taxon>Bacteria</taxon>
        <taxon>Pseudomonadati</taxon>
        <taxon>Pseudomonadota</taxon>
        <taxon>Gammaproteobacteria</taxon>
        <taxon>Vibrionales</taxon>
        <taxon>Vibrionaceae</taxon>
        <taxon>Vibrio</taxon>
    </lineage>
</organism>
<evidence type="ECO:0000313" key="2">
    <source>
        <dbReference type="Proteomes" id="UP001156690"/>
    </source>
</evidence>
<reference evidence="2" key="1">
    <citation type="journal article" date="2019" name="Int. J. Syst. Evol. Microbiol.">
        <title>The Global Catalogue of Microorganisms (GCM) 10K type strain sequencing project: providing services to taxonomists for standard genome sequencing and annotation.</title>
        <authorList>
            <consortium name="The Broad Institute Genomics Platform"/>
            <consortium name="The Broad Institute Genome Sequencing Center for Infectious Disease"/>
            <person name="Wu L."/>
            <person name="Ma J."/>
        </authorList>
    </citation>
    <scope>NUCLEOTIDE SEQUENCE [LARGE SCALE GENOMIC DNA]</scope>
    <source>
        <strain evidence="2">NBRC 15640</strain>
    </source>
</reference>
<dbReference type="AlphaFoldDB" id="A0AAV5NYF5"/>
<name>A0AAV5NYF5_9VIBR</name>
<comment type="caution">
    <text evidence="1">The sequence shown here is derived from an EMBL/GenBank/DDBJ whole genome shotgun (WGS) entry which is preliminary data.</text>
</comment>
<dbReference type="Proteomes" id="UP001156690">
    <property type="component" value="Unassembled WGS sequence"/>
</dbReference>
<proteinExistence type="predicted"/>
<sequence>MEITKDICVIENNDPVSLISRKFGLSVDIVKELNSNQLKYSDFYSLTKEAVEAGNAGEAEKRTPLPDEPKERACGNEICSEKTADFVDILYVPAHPSTGNPYWYAITQKAQDAIKKEQDLLSKSVSKDSKATLSKMNELGLLSKFQTAPHEAFLESANDKERYRDVLRKLVALRSGAAEYAKNGEAGYVIYIAEEEGLDYDSFLDRSITWENVKQYFLKALPYISPPVGQILDWIAEDEKKISLIEKARWRVQAKLVDHLEDEIDRLEYLAERSAKTKKSDDGTAFVYDTNLKYFTSERQKDIAARVKQLFRGRPYKDQDMSLNSHATALIKYKKFWNEDAKETADFIFSETPITRGMPQKVRAYHSFIKSLNKLNIYGYLIKEQILTKDELFGGSGTQFGPNFLNNSSYYKHYRENAWFSDKAVPIEIENEQHVREALTQELGLQSLRGVDSQVRSNLIEEKSKQVNWSYYPTLAVIETIDATLAEWLGDLRSVLANQGGSTASTIPDIFSEFVWVKAIAKARLENLKNMAKERAGKEGCELSNHYLDRMNRDTVPKTFQVLWDETKFVASRKSIGLFRTDSGAADLQVVECSLLSDGNVYWVRGPSWFIPSSQSEIARAKGHVKDVTEKVGLVDPILAPELTLGDALKAIKNGALSSLSGPKLNLKLEIDKFESKAFWQDSYHWQGGMHEEKSAYIANAQAQFFRFTSSTEATLNLPATQVTGVDVNRDLTGGASIGMRLNLLSGQLHFATWFPLNNDAKQPAKDVEGIRLSIPYIAKLPKQDAVEERIFDGGELFMKVSATVYGTIGASCNLSAQLSYGPSTTEQGSIGVRGQAFNVASYNEQVNAHASARVHDTNMKIPKGVAQATAKVDLFAGVEAGGKINADVYWRPPTVTISGVAHKGSTLKLGSVGTQLAGNYGIGFSGEFRLVLDNGVLTIIAAAKVVCGPGVSGKFSFALNAINADRFIAHLLSILKESGFRYIRFFGEKDEHGKNEAFEELNQQLTLAVCLGLTLGEVLLLPATSYNSYKFDILQEDYAPTIARHILDKSQKGTQAWVKNLPPETLSNLFSCLINAKEKGWFESVEEEKKRFLEKLNMAKALAQLFDWIKPSVLNKENNHKVCRQLEEALIRMDSNLEENEAPLLQWKKLADSWQRIDRFISSIEVEKNILNDEGENVIIVAEEDAKFIKKSMANAMEVIGSGFSLFRYVDANGNIHYRAVKKSTENSKQSVKEKSNTLRSIYREDKSWEEIT</sequence>
<dbReference type="RefSeq" id="WP_224055245.1">
    <property type="nucleotide sequence ID" value="NZ_AP025144.1"/>
</dbReference>
<dbReference type="EMBL" id="BSNX01000067">
    <property type="protein sequence ID" value="GLQ75031.1"/>
    <property type="molecule type" value="Genomic_DNA"/>
</dbReference>
<protein>
    <recommendedName>
        <fullName evidence="3">LysM domain-containing protein</fullName>
    </recommendedName>
</protein>
<keyword evidence="2" id="KW-1185">Reference proteome</keyword>
<gene>
    <name evidence="1" type="ORF">GCM10007932_43930</name>
</gene>
<evidence type="ECO:0008006" key="3">
    <source>
        <dbReference type="Google" id="ProtNLM"/>
    </source>
</evidence>
<accession>A0AAV5NYF5</accession>